<dbReference type="PANTHER" id="PTHR46082">
    <property type="entry name" value="ATP/GTP-BINDING PROTEIN-RELATED"/>
    <property type="match status" value="1"/>
</dbReference>
<dbReference type="Pfam" id="PF00931">
    <property type="entry name" value="NB-ARC"/>
    <property type="match status" value="1"/>
</dbReference>
<dbReference type="GeneID" id="54358433"/>
<dbReference type="RefSeq" id="XP_033454736.1">
    <property type="nucleotide sequence ID" value="XM_033600633.1"/>
</dbReference>
<dbReference type="PANTHER" id="PTHR46082:SF6">
    <property type="entry name" value="AAA+ ATPASE DOMAIN-CONTAINING PROTEIN-RELATED"/>
    <property type="match status" value="1"/>
</dbReference>
<name>A0A6J3LP89_9PEZI</name>
<dbReference type="InterPro" id="IPR002182">
    <property type="entry name" value="NB-ARC"/>
</dbReference>
<dbReference type="SUPFAM" id="SSF52540">
    <property type="entry name" value="P-loop containing nucleoside triphosphate hydrolases"/>
    <property type="match status" value="1"/>
</dbReference>
<dbReference type="Gene3D" id="3.40.50.300">
    <property type="entry name" value="P-loop containing nucleotide triphosphate hydrolases"/>
    <property type="match status" value="1"/>
</dbReference>
<evidence type="ECO:0000313" key="2">
    <source>
        <dbReference type="Proteomes" id="UP000504637"/>
    </source>
</evidence>
<reference evidence="3" key="3">
    <citation type="submission" date="2025-08" db="UniProtKB">
        <authorList>
            <consortium name="RefSeq"/>
        </authorList>
    </citation>
    <scope>IDENTIFICATION</scope>
    <source>
        <strain evidence="3">CBS 342.82</strain>
    </source>
</reference>
<evidence type="ECO:0000259" key="1">
    <source>
        <dbReference type="Pfam" id="PF00931"/>
    </source>
</evidence>
<protein>
    <recommendedName>
        <fullName evidence="1">NB-ARC domain-containing protein</fullName>
    </recommendedName>
</protein>
<feature type="non-terminal residue" evidence="3">
    <location>
        <position position="309"/>
    </location>
</feature>
<gene>
    <name evidence="3" type="ORF">K489DRAFT_309231</name>
</gene>
<dbReference type="OrthoDB" id="1658288at2759"/>
<dbReference type="GO" id="GO:0043531">
    <property type="term" value="F:ADP binding"/>
    <property type="evidence" value="ECO:0007669"/>
    <property type="project" value="InterPro"/>
</dbReference>
<reference evidence="3" key="1">
    <citation type="submission" date="2020-01" db="EMBL/GenBank/DDBJ databases">
        <authorList>
            <consortium name="DOE Joint Genome Institute"/>
            <person name="Haridas S."/>
            <person name="Albert R."/>
            <person name="Binder M."/>
            <person name="Bloem J."/>
            <person name="Labutti K."/>
            <person name="Salamov A."/>
            <person name="Andreopoulos B."/>
            <person name="Baker S.E."/>
            <person name="Barry K."/>
            <person name="Bills G."/>
            <person name="Bluhm B.H."/>
            <person name="Cannon C."/>
            <person name="Castanera R."/>
            <person name="Culley D.E."/>
            <person name="Daum C."/>
            <person name="Ezra D."/>
            <person name="Gonzalez J.B."/>
            <person name="Henrissat B."/>
            <person name="Kuo A."/>
            <person name="Liang C."/>
            <person name="Lipzen A."/>
            <person name="Lutzoni F."/>
            <person name="Magnuson J."/>
            <person name="Mondo S."/>
            <person name="Nolan M."/>
            <person name="Ohm R."/>
            <person name="Pangilinan J."/>
            <person name="Park H.-J."/>
            <person name="Ramirez L."/>
            <person name="Alfaro M."/>
            <person name="Sun H."/>
            <person name="Tritt A."/>
            <person name="Yoshinaga Y."/>
            <person name="Zwiers L.-H."/>
            <person name="Turgeon B.G."/>
            <person name="Goodwin S.B."/>
            <person name="Spatafora J.W."/>
            <person name="Crous P.W."/>
            <person name="Grigoriev I.V."/>
        </authorList>
    </citation>
    <scope>NUCLEOTIDE SEQUENCE</scope>
    <source>
        <strain evidence="3">CBS 342.82</strain>
    </source>
</reference>
<reference evidence="3" key="2">
    <citation type="submission" date="2020-04" db="EMBL/GenBank/DDBJ databases">
        <authorList>
            <consortium name="NCBI Genome Project"/>
        </authorList>
    </citation>
    <scope>NUCLEOTIDE SEQUENCE</scope>
    <source>
        <strain evidence="3">CBS 342.82</strain>
    </source>
</reference>
<sequence length="309" mass="34356">LAVVGLGGIGKTQVVLSFAYAVKEQQRDVSIFWVPAVSAETFERAMGEIAKALGIRTAADKSEEVKEVVKAYLSGAQAGKWLLIVDNADDMRVVEELLPYLPHSAAGSVIFTTRTTAVAQQLVGSNTIELVKLQPDEAIQLLTHALKHKEVLQGTSAVTDFFEELDYLPLAITQAAAYININTNMSIAEYLRLIRGTDDDKVHLLSKEIRDHTRYEQSSNAVARTLILSFEQVQERDSAAADLLRFIACIEWKDIPHSILPVIRPEARMLEAIGTLCSYAFVSKRTDGMAYEMHRLVHLASWLWLREMG</sequence>
<keyword evidence="2" id="KW-1185">Reference proteome</keyword>
<organism evidence="3">
    <name type="scientific">Dissoconium aciculare CBS 342.82</name>
    <dbReference type="NCBI Taxonomy" id="1314786"/>
    <lineage>
        <taxon>Eukaryota</taxon>
        <taxon>Fungi</taxon>
        <taxon>Dikarya</taxon>
        <taxon>Ascomycota</taxon>
        <taxon>Pezizomycotina</taxon>
        <taxon>Dothideomycetes</taxon>
        <taxon>Dothideomycetidae</taxon>
        <taxon>Mycosphaerellales</taxon>
        <taxon>Dissoconiaceae</taxon>
        <taxon>Dissoconium</taxon>
    </lineage>
</organism>
<feature type="domain" description="NB-ARC" evidence="1">
    <location>
        <begin position="1"/>
        <end position="149"/>
    </location>
</feature>
<accession>A0A6J3LP89</accession>
<dbReference type="InterPro" id="IPR027417">
    <property type="entry name" value="P-loop_NTPase"/>
</dbReference>
<dbReference type="Proteomes" id="UP000504637">
    <property type="component" value="Unplaced"/>
</dbReference>
<dbReference type="InterPro" id="IPR053137">
    <property type="entry name" value="NLR-like"/>
</dbReference>
<evidence type="ECO:0000313" key="3">
    <source>
        <dbReference type="RefSeq" id="XP_033454736.1"/>
    </source>
</evidence>
<proteinExistence type="predicted"/>
<dbReference type="AlphaFoldDB" id="A0A6J3LP89"/>
<feature type="non-terminal residue" evidence="3">
    <location>
        <position position="1"/>
    </location>
</feature>